<evidence type="ECO:0000313" key="3">
    <source>
        <dbReference type="Proteomes" id="UP001194468"/>
    </source>
</evidence>
<accession>A0AAD4B963</accession>
<feature type="non-terminal residue" evidence="1">
    <location>
        <position position="50"/>
    </location>
</feature>
<proteinExistence type="predicted"/>
<name>A0AAD4B963_BOLED</name>
<reference evidence="1" key="2">
    <citation type="journal article" date="2020" name="Nat. Commun.">
        <title>Large-scale genome sequencing of mycorrhizal fungi provides insights into the early evolution of symbiotic traits.</title>
        <authorList>
            <person name="Miyauchi S."/>
            <person name="Kiss E."/>
            <person name="Kuo A."/>
            <person name="Drula E."/>
            <person name="Kohler A."/>
            <person name="Sanchez-Garcia M."/>
            <person name="Morin E."/>
            <person name="Andreopoulos B."/>
            <person name="Barry K.W."/>
            <person name="Bonito G."/>
            <person name="Buee M."/>
            <person name="Carver A."/>
            <person name="Chen C."/>
            <person name="Cichocki N."/>
            <person name="Clum A."/>
            <person name="Culley D."/>
            <person name="Crous P.W."/>
            <person name="Fauchery L."/>
            <person name="Girlanda M."/>
            <person name="Hayes R.D."/>
            <person name="Keri Z."/>
            <person name="LaButti K."/>
            <person name="Lipzen A."/>
            <person name="Lombard V."/>
            <person name="Magnuson J."/>
            <person name="Maillard F."/>
            <person name="Murat C."/>
            <person name="Nolan M."/>
            <person name="Ohm R.A."/>
            <person name="Pangilinan J."/>
            <person name="Pereira M.F."/>
            <person name="Perotto S."/>
            <person name="Peter M."/>
            <person name="Pfister S."/>
            <person name="Riley R."/>
            <person name="Sitrit Y."/>
            <person name="Stielow J.B."/>
            <person name="Szollosi G."/>
            <person name="Zifcakova L."/>
            <person name="Stursova M."/>
            <person name="Spatafora J.W."/>
            <person name="Tedersoo L."/>
            <person name="Vaario L.M."/>
            <person name="Yamada A."/>
            <person name="Yan M."/>
            <person name="Wang P."/>
            <person name="Xu J."/>
            <person name="Bruns T."/>
            <person name="Baldrian P."/>
            <person name="Vilgalys R."/>
            <person name="Dunand C."/>
            <person name="Henrissat B."/>
            <person name="Grigoriev I.V."/>
            <person name="Hibbett D."/>
            <person name="Nagy L.G."/>
            <person name="Martin F.M."/>
        </authorList>
    </citation>
    <scope>NUCLEOTIDE SEQUENCE</scope>
    <source>
        <strain evidence="1">BED1</strain>
    </source>
</reference>
<evidence type="ECO:0000313" key="2">
    <source>
        <dbReference type="EMBL" id="KAF8434764.1"/>
    </source>
</evidence>
<dbReference type="EMBL" id="WHUW01000511">
    <property type="protein sequence ID" value="KAF8414478.1"/>
    <property type="molecule type" value="Genomic_DNA"/>
</dbReference>
<dbReference type="AlphaFoldDB" id="A0AAD4B963"/>
<dbReference type="EMBL" id="WHUW01000027">
    <property type="protein sequence ID" value="KAF8434764.1"/>
    <property type="molecule type" value="Genomic_DNA"/>
</dbReference>
<comment type="caution">
    <text evidence="1">The sequence shown here is derived from an EMBL/GenBank/DDBJ whole genome shotgun (WGS) entry which is preliminary data.</text>
</comment>
<evidence type="ECO:0000313" key="1">
    <source>
        <dbReference type="EMBL" id="KAF8414478.1"/>
    </source>
</evidence>
<sequence>PVAYVHWFKPFSHIDNTIRMFRISCSTRNHRPNAGIVPVSQLIQPCHLVP</sequence>
<reference evidence="1" key="1">
    <citation type="submission" date="2019-10" db="EMBL/GenBank/DDBJ databases">
        <authorList>
            <consortium name="DOE Joint Genome Institute"/>
            <person name="Kuo A."/>
            <person name="Miyauchi S."/>
            <person name="Kiss E."/>
            <person name="Drula E."/>
            <person name="Kohler A."/>
            <person name="Sanchez-Garcia M."/>
            <person name="Andreopoulos B."/>
            <person name="Barry K.W."/>
            <person name="Bonito G."/>
            <person name="Buee M."/>
            <person name="Carver A."/>
            <person name="Chen C."/>
            <person name="Cichocki N."/>
            <person name="Clum A."/>
            <person name="Culley D."/>
            <person name="Crous P.W."/>
            <person name="Fauchery L."/>
            <person name="Girlanda M."/>
            <person name="Hayes R."/>
            <person name="Keri Z."/>
            <person name="LaButti K."/>
            <person name="Lipzen A."/>
            <person name="Lombard V."/>
            <person name="Magnuson J."/>
            <person name="Maillard F."/>
            <person name="Morin E."/>
            <person name="Murat C."/>
            <person name="Nolan M."/>
            <person name="Ohm R."/>
            <person name="Pangilinan J."/>
            <person name="Pereira M."/>
            <person name="Perotto S."/>
            <person name="Peter M."/>
            <person name="Riley R."/>
            <person name="Sitrit Y."/>
            <person name="Stielow B."/>
            <person name="Szollosi G."/>
            <person name="Zifcakova L."/>
            <person name="Stursova M."/>
            <person name="Spatafora J.W."/>
            <person name="Tedersoo L."/>
            <person name="Vaario L.-M."/>
            <person name="Yamada A."/>
            <person name="Yan M."/>
            <person name="Wang P."/>
            <person name="Xu J."/>
            <person name="Bruns T."/>
            <person name="Baldrian P."/>
            <person name="Vilgalys R."/>
            <person name="Henrissat B."/>
            <person name="Grigoriev I.V."/>
            <person name="Hibbett D."/>
            <person name="Nagy L.G."/>
            <person name="Martin F.M."/>
        </authorList>
    </citation>
    <scope>NUCLEOTIDE SEQUENCE</scope>
    <source>
        <strain evidence="1">BED1</strain>
    </source>
</reference>
<keyword evidence="3" id="KW-1185">Reference proteome</keyword>
<protein>
    <submittedName>
        <fullName evidence="1">Uncharacterized protein</fullName>
    </submittedName>
</protein>
<gene>
    <name evidence="2" type="ORF">L210DRAFT_3309973</name>
    <name evidence="1" type="ORF">L210DRAFT_3309995</name>
</gene>
<dbReference type="Proteomes" id="UP001194468">
    <property type="component" value="Unassembled WGS sequence"/>
</dbReference>
<organism evidence="1 3">
    <name type="scientific">Boletus edulis BED1</name>
    <dbReference type="NCBI Taxonomy" id="1328754"/>
    <lineage>
        <taxon>Eukaryota</taxon>
        <taxon>Fungi</taxon>
        <taxon>Dikarya</taxon>
        <taxon>Basidiomycota</taxon>
        <taxon>Agaricomycotina</taxon>
        <taxon>Agaricomycetes</taxon>
        <taxon>Agaricomycetidae</taxon>
        <taxon>Boletales</taxon>
        <taxon>Boletineae</taxon>
        <taxon>Boletaceae</taxon>
        <taxon>Boletoideae</taxon>
        <taxon>Boletus</taxon>
    </lineage>
</organism>
<feature type="non-terminal residue" evidence="1">
    <location>
        <position position="1"/>
    </location>
</feature>